<feature type="region of interest" description="Disordered" evidence="1">
    <location>
        <begin position="145"/>
        <end position="165"/>
    </location>
</feature>
<feature type="region of interest" description="Disordered" evidence="1">
    <location>
        <begin position="427"/>
        <end position="450"/>
    </location>
</feature>
<dbReference type="EMBL" id="BJWK01000010">
    <property type="protein sequence ID" value="GEM10052.1"/>
    <property type="molecule type" value="Genomic_DNA"/>
</dbReference>
<proteinExistence type="predicted"/>
<sequence>MAEPLHAQAAAELAAEPVLAAAIPREPSRQRPAHSATLTVSPSSTTAGRVDGAVPLRIPAILRLQESKGGSALQKKERTAREGADPVPRKGGGTAPGGKRRRRRWENAQLAGNPHLHRPSRADFSPGPYMKDLSTTFTPPPAHFSRSTYVSSSPASSPSAASLASNADHGQFSMSLRGLRRNLRLAVGPRAQRGQGGRTEEVLDTMERELKDWLMLSGRIPEGFYHDSMPLAGDTLIQTIHRGQLLDATALDDYTLPTPGALDSLPDLPTRTPAFATCDLPDVPTLTELTRQPHTLIWLAPSPHHRFLLHSLVRYYNLTSFSRPLNPLEPDVRVTHVLRPQLARPRCVPVAVPSVDARAWDTPPGTDWSGAGETTTEVEEFTAGEEIDTDAGSIFGGLVSDRDEWETLSTGQPVVGGTDDEAEVVYSSATDSEDGLERSEDDDYEAEDAAQNGGVDSLAASFADLSTGPAAPATPSSRSGVGTPSPAFTPFVPVSSPTGSATPLAPAPPRPAFSPFPPSSLTTPTRPIARARGRRSLPGPVLDGYTSAESSPSRSPTRATKGGTNGISSTGRNAFVGAGLADWELPERDFVDWLLD</sequence>
<evidence type="ECO:0000313" key="3">
    <source>
        <dbReference type="Proteomes" id="UP000321518"/>
    </source>
</evidence>
<feature type="compositionally biased region" description="Acidic residues" evidence="1">
    <location>
        <begin position="431"/>
        <end position="448"/>
    </location>
</feature>
<gene>
    <name evidence="2" type="ORF">Rt10032_c10g4069</name>
</gene>
<reference evidence="2 3" key="1">
    <citation type="submission" date="2019-07" db="EMBL/GenBank/DDBJ databases">
        <title>Rhodotorula toruloides NBRC10032 genome sequencing.</title>
        <authorList>
            <person name="Shida Y."/>
            <person name="Takaku H."/>
            <person name="Ogasawara W."/>
            <person name="Mori K."/>
        </authorList>
    </citation>
    <scope>NUCLEOTIDE SEQUENCE [LARGE SCALE GENOMIC DNA]</scope>
    <source>
        <strain evidence="2 3">NBRC10032</strain>
    </source>
</reference>
<evidence type="ECO:0000313" key="2">
    <source>
        <dbReference type="EMBL" id="GEM10052.1"/>
    </source>
</evidence>
<feature type="compositionally biased region" description="Polar residues" evidence="1">
    <location>
        <begin position="36"/>
        <end position="47"/>
    </location>
</feature>
<feature type="compositionally biased region" description="Pro residues" evidence="1">
    <location>
        <begin position="505"/>
        <end position="518"/>
    </location>
</feature>
<dbReference type="AlphaFoldDB" id="A0A511KI46"/>
<feature type="compositionally biased region" description="Polar residues" evidence="1">
    <location>
        <begin position="547"/>
        <end position="558"/>
    </location>
</feature>
<comment type="caution">
    <text evidence="2">The sequence shown here is derived from an EMBL/GenBank/DDBJ whole genome shotgun (WGS) entry which is preliminary data.</text>
</comment>
<feature type="compositionally biased region" description="Basic and acidic residues" evidence="1">
    <location>
        <begin position="74"/>
        <end position="88"/>
    </location>
</feature>
<dbReference type="Proteomes" id="UP000321518">
    <property type="component" value="Unassembled WGS sequence"/>
</dbReference>
<protein>
    <submittedName>
        <fullName evidence="2">Uncharacterized protein</fullName>
    </submittedName>
</protein>
<name>A0A511KI46_RHOTO</name>
<accession>A0A511KI46</accession>
<organism evidence="2 3">
    <name type="scientific">Rhodotorula toruloides</name>
    <name type="common">Yeast</name>
    <name type="synonym">Rhodosporidium toruloides</name>
    <dbReference type="NCBI Taxonomy" id="5286"/>
    <lineage>
        <taxon>Eukaryota</taxon>
        <taxon>Fungi</taxon>
        <taxon>Dikarya</taxon>
        <taxon>Basidiomycota</taxon>
        <taxon>Pucciniomycotina</taxon>
        <taxon>Microbotryomycetes</taxon>
        <taxon>Sporidiobolales</taxon>
        <taxon>Sporidiobolaceae</taxon>
        <taxon>Rhodotorula</taxon>
    </lineage>
</organism>
<feature type="region of interest" description="Disordered" evidence="1">
    <location>
        <begin position="466"/>
        <end position="573"/>
    </location>
</feature>
<evidence type="ECO:0000256" key="1">
    <source>
        <dbReference type="SAM" id="MobiDB-lite"/>
    </source>
</evidence>
<feature type="compositionally biased region" description="Low complexity" evidence="1">
    <location>
        <begin position="151"/>
        <end position="165"/>
    </location>
</feature>
<feature type="region of interest" description="Disordered" evidence="1">
    <location>
        <begin position="67"/>
        <end position="103"/>
    </location>
</feature>
<feature type="region of interest" description="Disordered" evidence="1">
    <location>
        <begin position="24"/>
        <end position="53"/>
    </location>
</feature>
<dbReference type="CDD" id="cd02325">
    <property type="entry name" value="R3H"/>
    <property type="match status" value="1"/>
</dbReference>
<dbReference type="OrthoDB" id="10256743at2759"/>